<reference evidence="14 15" key="1">
    <citation type="submission" date="2023-02" db="EMBL/GenBank/DDBJ databases">
        <title>Pseudomonas chrutzelriedensis sp. nov., a potently antifungal strain isolated from moss.</title>
        <authorList>
            <person name="Schnyder A."/>
            <person name="Kalawong R."/>
            <person name="Eberl L."/>
            <person name="Agnoli K."/>
        </authorList>
    </citation>
    <scope>NUCLEOTIDE SEQUENCE [LARGE SCALE GENOMIC DNA]</scope>
    <source>
        <strain evidence="14 15">681</strain>
    </source>
</reference>
<dbReference type="InterPro" id="IPR040162">
    <property type="entry name" value="MGST1-like"/>
</dbReference>
<feature type="transmembrane region" description="Helical" evidence="13">
    <location>
        <begin position="118"/>
        <end position="140"/>
    </location>
</feature>
<keyword evidence="15" id="KW-1185">Reference proteome</keyword>
<evidence type="ECO:0000256" key="2">
    <source>
        <dbReference type="ARBA" id="ARBA00004477"/>
    </source>
</evidence>
<evidence type="ECO:0000256" key="11">
    <source>
        <dbReference type="ARBA" id="ARBA00039397"/>
    </source>
</evidence>
<evidence type="ECO:0000256" key="1">
    <source>
        <dbReference type="ARBA" id="ARBA00003701"/>
    </source>
</evidence>
<gene>
    <name evidence="14" type="ORF">POF45_02005</name>
</gene>
<keyword evidence="6" id="KW-0256">Endoplasmic reticulum</keyword>
<evidence type="ECO:0000256" key="7">
    <source>
        <dbReference type="ARBA" id="ARBA00022989"/>
    </source>
</evidence>
<dbReference type="Proteomes" id="UP001159100">
    <property type="component" value="Unassembled WGS sequence"/>
</dbReference>
<keyword evidence="8" id="KW-0007">Acetylation</keyword>
<feature type="transmembrane region" description="Helical" evidence="13">
    <location>
        <begin position="6"/>
        <end position="28"/>
    </location>
</feature>
<comment type="subcellular location">
    <subcellularLocation>
        <location evidence="2">Endoplasmic reticulum membrane</location>
        <topology evidence="2">Multi-pass membrane protein</topology>
    </subcellularLocation>
</comment>
<keyword evidence="9 13" id="KW-0472">Membrane</keyword>
<keyword evidence="5 13" id="KW-0812">Transmembrane</keyword>
<evidence type="ECO:0000313" key="14">
    <source>
        <dbReference type="EMBL" id="MDI2590205.1"/>
    </source>
</evidence>
<sequence>MNTVLYSYALCVLVLFVKMFAISCYQGVYRIGRLTFKNAEDARFVGRPASDQELPQVSRAAQAWMNDLENIPLFFALGALYVMVDAPAEPSIWLFSVFTGARVVHTVTYLARWQPWRTLSYAVGIACLFGMAGIILSTLAERTV</sequence>
<dbReference type="SUPFAM" id="SSF161084">
    <property type="entry name" value="MAPEG domain-like"/>
    <property type="match status" value="1"/>
</dbReference>
<keyword evidence="7 13" id="KW-1133">Transmembrane helix</keyword>
<evidence type="ECO:0000256" key="4">
    <source>
        <dbReference type="ARBA" id="ARBA00022679"/>
    </source>
</evidence>
<evidence type="ECO:0000256" key="13">
    <source>
        <dbReference type="SAM" id="Phobius"/>
    </source>
</evidence>
<comment type="subunit">
    <text evidence="10">Homotrimer; The trimer binds only one molecule of glutathione.</text>
</comment>
<evidence type="ECO:0000256" key="10">
    <source>
        <dbReference type="ARBA" id="ARBA00038540"/>
    </source>
</evidence>
<comment type="caution">
    <text evidence="14">The sequence shown here is derived from an EMBL/GenBank/DDBJ whole genome shotgun (WGS) entry which is preliminary data.</text>
</comment>
<evidence type="ECO:0000256" key="8">
    <source>
        <dbReference type="ARBA" id="ARBA00022990"/>
    </source>
</evidence>
<evidence type="ECO:0000313" key="15">
    <source>
        <dbReference type="Proteomes" id="UP001159100"/>
    </source>
</evidence>
<name>A0ABT6QHE6_9PSED</name>
<dbReference type="Gene3D" id="1.20.120.550">
    <property type="entry name" value="Membrane associated eicosanoid/glutathione metabolism-like domain"/>
    <property type="match status" value="1"/>
</dbReference>
<keyword evidence="4" id="KW-0808">Transferase</keyword>
<dbReference type="RefSeq" id="WP_259503026.1">
    <property type="nucleotide sequence ID" value="NZ_JARBWL010000001.1"/>
</dbReference>
<dbReference type="EMBL" id="JARBWL010000001">
    <property type="protein sequence ID" value="MDI2590205.1"/>
    <property type="molecule type" value="Genomic_DNA"/>
</dbReference>
<evidence type="ECO:0000256" key="12">
    <source>
        <dbReference type="ARBA" id="ARBA00049385"/>
    </source>
</evidence>
<comment type="function">
    <text evidence="1">Conjugation of reduced glutathione to a wide number of exogenous and endogenous hydrophobic electrophiles.</text>
</comment>
<proteinExistence type="predicted"/>
<evidence type="ECO:0000256" key="6">
    <source>
        <dbReference type="ARBA" id="ARBA00022824"/>
    </source>
</evidence>
<dbReference type="InterPro" id="IPR001129">
    <property type="entry name" value="Membr-assoc_MAPEG"/>
</dbReference>
<evidence type="ECO:0000256" key="5">
    <source>
        <dbReference type="ARBA" id="ARBA00022692"/>
    </source>
</evidence>
<organism evidence="14 15">
    <name type="scientific">Pseudomonas fungipugnans</name>
    <dbReference type="NCBI Taxonomy" id="3024217"/>
    <lineage>
        <taxon>Bacteria</taxon>
        <taxon>Pseudomonadati</taxon>
        <taxon>Pseudomonadota</taxon>
        <taxon>Gammaproteobacteria</taxon>
        <taxon>Pseudomonadales</taxon>
        <taxon>Pseudomonadaceae</taxon>
        <taxon>Pseudomonas</taxon>
    </lineage>
</organism>
<dbReference type="PANTHER" id="PTHR10689:SF6">
    <property type="entry name" value="MICROSOMAL GLUTATHIONE S-TRANSFERASE 1"/>
    <property type="match status" value="1"/>
</dbReference>
<dbReference type="PANTHER" id="PTHR10689">
    <property type="entry name" value="MICROSOMAL GLUTATHIONE S-TRANSFERASE 1"/>
    <property type="match status" value="1"/>
</dbReference>
<evidence type="ECO:0000256" key="3">
    <source>
        <dbReference type="ARBA" id="ARBA00012452"/>
    </source>
</evidence>
<dbReference type="EC" id="2.5.1.18" evidence="3"/>
<protein>
    <recommendedName>
        <fullName evidence="11">Microsomal glutathione S-transferase 1</fullName>
        <ecNumber evidence="3">2.5.1.18</ecNumber>
    </recommendedName>
</protein>
<comment type="catalytic activity">
    <reaction evidence="12">
        <text>RX + glutathione = an S-substituted glutathione + a halide anion + H(+)</text>
        <dbReference type="Rhea" id="RHEA:16437"/>
        <dbReference type="ChEBI" id="CHEBI:15378"/>
        <dbReference type="ChEBI" id="CHEBI:16042"/>
        <dbReference type="ChEBI" id="CHEBI:17792"/>
        <dbReference type="ChEBI" id="CHEBI:57925"/>
        <dbReference type="ChEBI" id="CHEBI:90779"/>
        <dbReference type="EC" id="2.5.1.18"/>
    </reaction>
    <physiologicalReaction direction="left-to-right" evidence="12">
        <dbReference type="Rhea" id="RHEA:16438"/>
    </physiologicalReaction>
</comment>
<dbReference type="Pfam" id="PF01124">
    <property type="entry name" value="MAPEG"/>
    <property type="match status" value="1"/>
</dbReference>
<evidence type="ECO:0000256" key="9">
    <source>
        <dbReference type="ARBA" id="ARBA00023136"/>
    </source>
</evidence>
<dbReference type="InterPro" id="IPR023352">
    <property type="entry name" value="MAPEG-like_dom_sf"/>
</dbReference>
<accession>A0ABT6QHE6</accession>